<organism evidence="2 3">
    <name type="scientific">Marinomonas fungiae</name>
    <dbReference type="NCBI Taxonomy" id="1137284"/>
    <lineage>
        <taxon>Bacteria</taxon>
        <taxon>Pseudomonadati</taxon>
        <taxon>Pseudomonadota</taxon>
        <taxon>Gammaproteobacteria</taxon>
        <taxon>Oceanospirillales</taxon>
        <taxon>Oceanospirillaceae</taxon>
        <taxon>Marinomonas</taxon>
    </lineage>
</organism>
<feature type="domain" description="GP-PDE" evidence="1">
    <location>
        <begin position="5"/>
        <end position="242"/>
    </location>
</feature>
<dbReference type="PANTHER" id="PTHR46211">
    <property type="entry name" value="GLYCEROPHOSPHORYL DIESTER PHOSPHODIESTERASE"/>
    <property type="match status" value="1"/>
</dbReference>
<reference evidence="3" key="1">
    <citation type="submission" date="2015-08" db="EMBL/GenBank/DDBJ databases">
        <authorList>
            <person name="Varghese N."/>
        </authorList>
    </citation>
    <scope>NUCLEOTIDE SEQUENCE [LARGE SCALE GENOMIC DNA]</scope>
    <source>
        <strain evidence="3">JCM 18476</strain>
    </source>
</reference>
<dbReference type="PANTHER" id="PTHR46211:SF1">
    <property type="entry name" value="GLYCEROPHOSPHODIESTER PHOSPHODIESTERASE, CYTOPLASMIC"/>
    <property type="match status" value="1"/>
</dbReference>
<dbReference type="AlphaFoldDB" id="A0A0K6INE9"/>
<evidence type="ECO:0000313" key="3">
    <source>
        <dbReference type="Proteomes" id="UP000182769"/>
    </source>
</evidence>
<dbReference type="SUPFAM" id="SSF51695">
    <property type="entry name" value="PLC-like phosphodiesterases"/>
    <property type="match status" value="1"/>
</dbReference>
<dbReference type="PROSITE" id="PS51704">
    <property type="entry name" value="GP_PDE"/>
    <property type="match status" value="1"/>
</dbReference>
<dbReference type="GO" id="GO:0006629">
    <property type="term" value="P:lipid metabolic process"/>
    <property type="evidence" value="ECO:0007669"/>
    <property type="project" value="InterPro"/>
</dbReference>
<keyword evidence="3" id="KW-1185">Reference proteome</keyword>
<accession>A0A0K6INE9</accession>
<dbReference type="InterPro" id="IPR017946">
    <property type="entry name" value="PLC-like_Pdiesterase_TIM-brl"/>
</dbReference>
<evidence type="ECO:0000259" key="1">
    <source>
        <dbReference type="PROSITE" id="PS51704"/>
    </source>
</evidence>
<dbReference type="RefSeq" id="WP_055463553.1">
    <property type="nucleotide sequence ID" value="NZ_CYHG01000007.1"/>
</dbReference>
<sequence>MIELSKVMGHRGAALLAPENTLASIRAAAATGVKWVEIDVYPIAQGGLIIFHDDTLDRCTNGSGVTEQSQLETVLSLDAGAWFSESFRGEAVPTLEQALDCIQELRLGLNLEIKYEGSDVDSVVPPILAMLEAKWHQPKKLMISSFNYPALQVCHRLQPNIALGYLVEEVPADWQEKLSAIDAYSLNCYYLPLTEQQARAVKAAGYKLLCYTANDPAEVTEHWAWGMDTVITDDPNQFMALES</sequence>
<name>A0A0K6INE9_9GAMM</name>
<dbReference type="STRING" id="1137284.GCA_001418205_02484"/>
<dbReference type="Pfam" id="PF03009">
    <property type="entry name" value="GDPD"/>
    <property type="match status" value="1"/>
</dbReference>
<dbReference type="InterPro" id="IPR030395">
    <property type="entry name" value="GP_PDE_dom"/>
</dbReference>
<dbReference type="EMBL" id="CYHG01000007">
    <property type="protein sequence ID" value="CUB04614.1"/>
    <property type="molecule type" value="Genomic_DNA"/>
</dbReference>
<dbReference type="CDD" id="cd08562">
    <property type="entry name" value="GDPD_EcUgpQ_like"/>
    <property type="match status" value="1"/>
</dbReference>
<evidence type="ECO:0000313" key="2">
    <source>
        <dbReference type="EMBL" id="CUB04614.1"/>
    </source>
</evidence>
<gene>
    <name evidence="2" type="ORF">Ga0061065_107188</name>
</gene>
<dbReference type="Proteomes" id="UP000182769">
    <property type="component" value="Unassembled WGS sequence"/>
</dbReference>
<protein>
    <submittedName>
        <fullName evidence="2">Glycerophosphoryl diester phosphodiesterase</fullName>
    </submittedName>
</protein>
<proteinExistence type="predicted"/>
<dbReference type="GO" id="GO:0008081">
    <property type="term" value="F:phosphoric diester hydrolase activity"/>
    <property type="evidence" value="ECO:0007669"/>
    <property type="project" value="InterPro"/>
</dbReference>
<dbReference type="OrthoDB" id="9795622at2"/>
<dbReference type="Gene3D" id="3.20.20.190">
    <property type="entry name" value="Phosphatidylinositol (PI) phosphodiesterase"/>
    <property type="match status" value="1"/>
</dbReference>